<dbReference type="OrthoDB" id="9815830at2"/>
<keyword evidence="10 14" id="KW-0407">Ion channel</keyword>
<feature type="transmembrane region" description="Helical" evidence="14">
    <location>
        <begin position="6"/>
        <end position="23"/>
    </location>
</feature>
<keyword evidence="6 14" id="KW-1133">Transmembrane helix</keyword>
<keyword evidence="5 14" id="KW-0479">Metal-binding</keyword>
<evidence type="ECO:0000256" key="11">
    <source>
        <dbReference type="ARBA" id="ARBA00035120"/>
    </source>
</evidence>
<keyword evidence="16" id="KW-1185">Reference proteome</keyword>
<dbReference type="STRING" id="407036.SAMN05216243_1845"/>
<comment type="similarity">
    <text evidence="11 14">Belongs to the fluoride channel Fluc/FEX (TC 1.A.43) family.</text>
</comment>
<evidence type="ECO:0000256" key="4">
    <source>
        <dbReference type="ARBA" id="ARBA00022692"/>
    </source>
</evidence>
<name>A0A1G8YUZ5_9BACI</name>
<reference evidence="15 16" key="1">
    <citation type="submission" date="2016-10" db="EMBL/GenBank/DDBJ databases">
        <authorList>
            <person name="de Groot N.N."/>
        </authorList>
    </citation>
    <scope>NUCLEOTIDE SEQUENCE [LARGE SCALE GENOMIC DNA]</scope>
    <source>
        <strain evidence="15 16">CGMCC 1.6502</strain>
    </source>
</reference>
<dbReference type="PANTHER" id="PTHR28259:SF16">
    <property type="entry name" value="FLUORIDE-SPECIFIC ION CHANNEL FLUC 2"/>
    <property type="match status" value="1"/>
</dbReference>
<feature type="transmembrane region" description="Helical" evidence="14">
    <location>
        <begin position="35"/>
        <end position="55"/>
    </location>
</feature>
<comment type="activity regulation">
    <text evidence="14">Na(+) is not transported, but it plays an essential structural role and its presence is essential for fluoride channel function.</text>
</comment>
<dbReference type="PANTHER" id="PTHR28259">
    <property type="entry name" value="FLUORIDE EXPORT PROTEIN 1-RELATED"/>
    <property type="match status" value="1"/>
</dbReference>
<comment type="function">
    <text evidence="13 14">Fluoride-specific ion channel. Important for reducing fluoride concentration in the cell, thus reducing its toxicity.</text>
</comment>
<feature type="transmembrane region" description="Helical" evidence="14">
    <location>
        <begin position="101"/>
        <end position="121"/>
    </location>
</feature>
<evidence type="ECO:0000256" key="6">
    <source>
        <dbReference type="ARBA" id="ARBA00022989"/>
    </source>
</evidence>
<dbReference type="Proteomes" id="UP000198694">
    <property type="component" value="Unassembled WGS sequence"/>
</dbReference>
<dbReference type="EMBL" id="FNFL01000002">
    <property type="protein sequence ID" value="SDK06638.1"/>
    <property type="molecule type" value="Genomic_DNA"/>
</dbReference>
<evidence type="ECO:0000313" key="16">
    <source>
        <dbReference type="Proteomes" id="UP000198694"/>
    </source>
</evidence>
<evidence type="ECO:0000256" key="7">
    <source>
        <dbReference type="ARBA" id="ARBA00023053"/>
    </source>
</evidence>
<evidence type="ECO:0000313" key="15">
    <source>
        <dbReference type="EMBL" id="SDK06638.1"/>
    </source>
</evidence>
<evidence type="ECO:0000256" key="12">
    <source>
        <dbReference type="ARBA" id="ARBA00035585"/>
    </source>
</evidence>
<keyword evidence="4 14" id="KW-0812">Transmembrane</keyword>
<keyword evidence="7 14" id="KW-0915">Sodium</keyword>
<accession>A0A1G8YUZ5</accession>
<keyword evidence="2 14" id="KW-0813">Transport</keyword>
<dbReference type="RefSeq" id="WP_093213272.1">
    <property type="nucleotide sequence ID" value="NZ_FNFL01000002.1"/>
</dbReference>
<dbReference type="Pfam" id="PF02537">
    <property type="entry name" value="CRCB"/>
    <property type="match status" value="1"/>
</dbReference>
<proteinExistence type="inferred from homology"/>
<evidence type="ECO:0000256" key="5">
    <source>
        <dbReference type="ARBA" id="ARBA00022723"/>
    </source>
</evidence>
<gene>
    <name evidence="14" type="primary">fluC</name>
    <name evidence="14" type="synonym">crcB</name>
    <name evidence="15" type="ORF">SAMN05216243_1845</name>
</gene>
<feature type="binding site" evidence="14">
    <location>
        <position position="72"/>
    </location>
    <ligand>
        <name>Na(+)</name>
        <dbReference type="ChEBI" id="CHEBI:29101"/>
        <note>structural</note>
    </ligand>
</feature>
<evidence type="ECO:0000256" key="3">
    <source>
        <dbReference type="ARBA" id="ARBA00022475"/>
    </source>
</evidence>
<organism evidence="15 16">
    <name type="scientific">Sediminibacillus albus</name>
    <dbReference type="NCBI Taxonomy" id="407036"/>
    <lineage>
        <taxon>Bacteria</taxon>
        <taxon>Bacillati</taxon>
        <taxon>Bacillota</taxon>
        <taxon>Bacilli</taxon>
        <taxon>Bacillales</taxon>
        <taxon>Bacillaceae</taxon>
        <taxon>Sediminibacillus</taxon>
    </lineage>
</organism>
<keyword evidence="9 14" id="KW-0472">Membrane</keyword>
<evidence type="ECO:0000256" key="10">
    <source>
        <dbReference type="ARBA" id="ARBA00023303"/>
    </source>
</evidence>
<dbReference type="GO" id="GO:0140114">
    <property type="term" value="P:cellular detoxification of fluoride"/>
    <property type="evidence" value="ECO:0007669"/>
    <property type="project" value="UniProtKB-UniRule"/>
</dbReference>
<dbReference type="InterPro" id="IPR003691">
    <property type="entry name" value="FluC"/>
</dbReference>
<dbReference type="HAMAP" id="MF_00454">
    <property type="entry name" value="FluC"/>
    <property type="match status" value="1"/>
</dbReference>
<feature type="binding site" evidence="14">
    <location>
        <position position="75"/>
    </location>
    <ligand>
        <name>Na(+)</name>
        <dbReference type="ChEBI" id="CHEBI:29101"/>
        <note>structural</note>
    </ligand>
</feature>
<comment type="catalytic activity">
    <reaction evidence="12">
        <text>fluoride(in) = fluoride(out)</text>
        <dbReference type="Rhea" id="RHEA:76159"/>
        <dbReference type="ChEBI" id="CHEBI:17051"/>
    </reaction>
    <physiologicalReaction direction="left-to-right" evidence="12">
        <dbReference type="Rhea" id="RHEA:76160"/>
    </physiologicalReaction>
</comment>
<sequence>MNLIDFLLVGTGGFFGAISRFAFGQYIGRRHSPAFPIATLIVNVLGSFLLGLLTGLETGQYLLLLIGTGFSGALTTFSTFKLESVQLHLNKRKKMFIVYHALSYAGGISLAFIGFQLGSLFSGM</sequence>
<protein>
    <recommendedName>
        <fullName evidence="14">Fluoride-specific ion channel FluC</fullName>
    </recommendedName>
</protein>
<dbReference type="GO" id="GO:0046872">
    <property type="term" value="F:metal ion binding"/>
    <property type="evidence" value="ECO:0007669"/>
    <property type="project" value="UniProtKB-KW"/>
</dbReference>
<evidence type="ECO:0000256" key="13">
    <source>
        <dbReference type="ARBA" id="ARBA00049940"/>
    </source>
</evidence>
<dbReference type="GO" id="GO:0005886">
    <property type="term" value="C:plasma membrane"/>
    <property type="evidence" value="ECO:0007669"/>
    <property type="project" value="UniProtKB-SubCell"/>
</dbReference>
<evidence type="ECO:0000256" key="9">
    <source>
        <dbReference type="ARBA" id="ARBA00023136"/>
    </source>
</evidence>
<feature type="transmembrane region" description="Helical" evidence="14">
    <location>
        <begin position="61"/>
        <end position="80"/>
    </location>
</feature>
<evidence type="ECO:0000256" key="8">
    <source>
        <dbReference type="ARBA" id="ARBA00023065"/>
    </source>
</evidence>
<dbReference type="AlphaFoldDB" id="A0A1G8YUZ5"/>
<keyword evidence="3 14" id="KW-1003">Cell membrane</keyword>
<dbReference type="NCBIfam" id="NF010801">
    <property type="entry name" value="PRK14205.1"/>
    <property type="match status" value="1"/>
</dbReference>
<evidence type="ECO:0000256" key="14">
    <source>
        <dbReference type="HAMAP-Rule" id="MF_00454"/>
    </source>
</evidence>
<comment type="subcellular location">
    <subcellularLocation>
        <location evidence="1 14">Cell membrane</location>
        <topology evidence="1 14">Multi-pass membrane protein</topology>
    </subcellularLocation>
</comment>
<evidence type="ECO:0000256" key="1">
    <source>
        <dbReference type="ARBA" id="ARBA00004651"/>
    </source>
</evidence>
<dbReference type="GO" id="GO:0062054">
    <property type="term" value="F:fluoride channel activity"/>
    <property type="evidence" value="ECO:0007669"/>
    <property type="project" value="UniProtKB-UniRule"/>
</dbReference>
<evidence type="ECO:0000256" key="2">
    <source>
        <dbReference type="ARBA" id="ARBA00022448"/>
    </source>
</evidence>
<keyword evidence="8 14" id="KW-0406">Ion transport</keyword>